<dbReference type="SUPFAM" id="SSF55785">
    <property type="entry name" value="PYP-like sensor domain (PAS domain)"/>
    <property type="match status" value="1"/>
</dbReference>
<evidence type="ECO:0000259" key="2">
    <source>
        <dbReference type="PROSITE" id="PS50113"/>
    </source>
</evidence>
<protein>
    <submittedName>
        <fullName evidence="4">Diguanylate cyclase</fullName>
    </submittedName>
</protein>
<evidence type="ECO:0000313" key="5">
    <source>
        <dbReference type="Proteomes" id="UP000077271"/>
    </source>
</evidence>
<dbReference type="AlphaFoldDB" id="A0A177L1E7"/>
<dbReference type="PANTHER" id="PTHR45138:SF9">
    <property type="entry name" value="DIGUANYLATE CYCLASE DGCM-RELATED"/>
    <property type="match status" value="1"/>
</dbReference>
<dbReference type="SUPFAM" id="SSF55073">
    <property type="entry name" value="Nucleotide cyclase"/>
    <property type="match status" value="1"/>
</dbReference>
<dbReference type="PROSITE" id="PS50113">
    <property type="entry name" value="PAC"/>
    <property type="match status" value="1"/>
</dbReference>
<dbReference type="Gene3D" id="3.30.450.20">
    <property type="entry name" value="PAS domain"/>
    <property type="match status" value="1"/>
</dbReference>
<feature type="transmembrane region" description="Helical" evidence="1">
    <location>
        <begin position="180"/>
        <end position="199"/>
    </location>
</feature>
<feature type="transmembrane region" description="Helical" evidence="1">
    <location>
        <begin position="6"/>
        <end position="28"/>
    </location>
</feature>
<dbReference type="InterPro" id="IPR013656">
    <property type="entry name" value="PAS_4"/>
</dbReference>
<dbReference type="OrthoDB" id="9759607at2"/>
<dbReference type="Pfam" id="PF16927">
    <property type="entry name" value="HisKA_7TM"/>
    <property type="match status" value="1"/>
</dbReference>
<dbReference type="GO" id="GO:0005886">
    <property type="term" value="C:plasma membrane"/>
    <property type="evidence" value="ECO:0007669"/>
    <property type="project" value="TreeGrafter"/>
</dbReference>
<evidence type="ECO:0000313" key="4">
    <source>
        <dbReference type="EMBL" id="OAH58601.1"/>
    </source>
</evidence>
<dbReference type="Pfam" id="PF08448">
    <property type="entry name" value="PAS_4"/>
    <property type="match status" value="1"/>
</dbReference>
<keyword evidence="1" id="KW-0812">Transmembrane</keyword>
<feature type="transmembrane region" description="Helical" evidence="1">
    <location>
        <begin position="104"/>
        <end position="125"/>
    </location>
</feature>
<organism evidence="4 5">
    <name type="scientific">Domibacillus aminovorans</name>
    <dbReference type="NCBI Taxonomy" id="29332"/>
    <lineage>
        <taxon>Bacteria</taxon>
        <taxon>Bacillati</taxon>
        <taxon>Bacillota</taxon>
        <taxon>Bacilli</taxon>
        <taxon>Bacillales</taxon>
        <taxon>Bacillaceae</taxon>
        <taxon>Domibacillus</taxon>
    </lineage>
</organism>
<dbReference type="NCBIfam" id="TIGR00229">
    <property type="entry name" value="sensory_box"/>
    <property type="match status" value="1"/>
</dbReference>
<proteinExistence type="predicted"/>
<feature type="transmembrane region" description="Helical" evidence="1">
    <location>
        <begin position="145"/>
        <end position="168"/>
    </location>
</feature>
<dbReference type="Gene3D" id="3.30.70.270">
    <property type="match status" value="1"/>
</dbReference>
<dbReference type="PROSITE" id="PS50887">
    <property type="entry name" value="GGDEF"/>
    <property type="match status" value="1"/>
</dbReference>
<dbReference type="SMART" id="SM00267">
    <property type="entry name" value="GGDEF"/>
    <property type="match status" value="1"/>
</dbReference>
<evidence type="ECO:0000259" key="3">
    <source>
        <dbReference type="PROSITE" id="PS50887"/>
    </source>
</evidence>
<feature type="transmembrane region" description="Helical" evidence="1">
    <location>
        <begin position="40"/>
        <end position="59"/>
    </location>
</feature>
<dbReference type="InterPro" id="IPR029787">
    <property type="entry name" value="Nucleotide_cyclase"/>
</dbReference>
<keyword evidence="1" id="KW-1133">Transmembrane helix</keyword>
<name>A0A177L1E7_9BACI</name>
<dbReference type="Pfam" id="PF00990">
    <property type="entry name" value="GGDEF"/>
    <property type="match status" value="1"/>
</dbReference>
<gene>
    <name evidence="4" type="ORF">AWH48_16480</name>
</gene>
<feature type="transmembrane region" description="Helical" evidence="1">
    <location>
        <begin position="71"/>
        <end position="92"/>
    </location>
</feature>
<dbReference type="InterPro" id="IPR035965">
    <property type="entry name" value="PAS-like_dom_sf"/>
</dbReference>
<sequence length="525" mass="59801">MNSELTAYITLVCTSGALNFYLCLSVFLKRHNYTDIARLFILQTAFITIYCIASAFGLISTSLEEIKFWTIIQYAGMPFSPPLGLLFVMQYLGIKVTKKRCMALLIIPFISLVMVATNDFHQFHYRVFEIDQALGAPYIHLEIGIWYMIHGVFTFTCMFVAFLLVLSHWRETARVYRPQLISLACGQLVPMLTAFIYLIGFTPPGFDPVPMVLWLSSLLFLWSISSSRMFTIMPIAKNSIFNSINDGVIVLDESYRLIEFNQGCMKLFPQLNKSMLGMDFAKVWLELSGDSFPFKLEVAVHNQELKLVAADNSEHTYQVRTSALQHASDSKGILIIFTDITELKRLQIQLEYQAYYDELTQIYNRRAFFQQCNQDFAEAKKISSAFTVILMDIDYFKRVNDTYGHHVGDQVLQHVVKVCQTQLKKAELFARYGGEEFVLALKGYTVSEGEALANQVRSYLETQPLITTEGVLSVTLSLGVAEATKESEETLYQLLNAADKALYSAKRQGRNRVQVYTVIENDEST</sequence>
<dbReference type="FunFam" id="3.30.70.270:FF:000001">
    <property type="entry name" value="Diguanylate cyclase domain protein"/>
    <property type="match status" value="1"/>
</dbReference>
<evidence type="ECO:0000256" key="1">
    <source>
        <dbReference type="SAM" id="Phobius"/>
    </source>
</evidence>
<dbReference type="GO" id="GO:1902201">
    <property type="term" value="P:negative regulation of bacterial-type flagellum-dependent cell motility"/>
    <property type="evidence" value="ECO:0007669"/>
    <property type="project" value="TreeGrafter"/>
</dbReference>
<keyword evidence="1" id="KW-0472">Membrane</keyword>
<accession>A0A177L1E7</accession>
<reference evidence="4 5" key="1">
    <citation type="submission" date="2016-01" db="EMBL/GenBank/DDBJ databases">
        <title>Investigation of taxonomic status of Bacillus aminovorans.</title>
        <authorList>
            <person name="Verma A."/>
            <person name="Pal Y."/>
            <person name="Krishnamurthi S."/>
        </authorList>
    </citation>
    <scope>NUCLEOTIDE SEQUENCE [LARGE SCALE GENOMIC DNA]</scope>
    <source>
        <strain evidence="4 5">DSM 4337</strain>
    </source>
</reference>
<comment type="caution">
    <text evidence="4">The sequence shown here is derived from an EMBL/GenBank/DDBJ whole genome shotgun (WGS) entry which is preliminary data.</text>
</comment>
<feature type="transmembrane region" description="Helical" evidence="1">
    <location>
        <begin position="211"/>
        <end position="230"/>
    </location>
</feature>
<dbReference type="InterPro" id="IPR043128">
    <property type="entry name" value="Rev_trsase/Diguanyl_cyclase"/>
</dbReference>
<dbReference type="RefSeq" id="WP_063974442.1">
    <property type="nucleotide sequence ID" value="NZ_LQWZ01000007.1"/>
</dbReference>
<dbReference type="EMBL" id="LQWZ01000007">
    <property type="protein sequence ID" value="OAH58601.1"/>
    <property type="molecule type" value="Genomic_DNA"/>
</dbReference>
<dbReference type="InterPro" id="IPR050469">
    <property type="entry name" value="Diguanylate_Cyclase"/>
</dbReference>
<dbReference type="PANTHER" id="PTHR45138">
    <property type="entry name" value="REGULATORY COMPONENTS OF SENSORY TRANSDUCTION SYSTEM"/>
    <property type="match status" value="1"/>
</dbReference>
<dbReference type="InterPro" id="IPR000014">
    <property type="entry name" value="PAS"/>
</dbReference>
<dbReference type="GO" id="GO:0052621">
    <property type="term" value="F:diguanylate cyclase activity"/>
    <property type="evidence" value="ECO:0007669"/>
    <property type="project" value="TreeGrafter"/>
</dbReference>
<feature type="domain" description="GGDEF" evidence="3">
    <location>
        <begin position="384"/>
        <end position="518"/>
    </location>
</feature>
<dbReference type="InterPro" id="IPR000700">
    <property type="entry name" value="PAS-assoc_C"/>
</dbReference>
<dbReference type="GO" id="GO:0043709">
    <property type="term" value="P:cell adhesion involved in single-species biofilm formation"/>
    <property type="evidence" value="ECO:0007669"/>
    <property type="project" value="TreeGrafter"/>
</dbReference>
<dbReference type="NCBIfam" id="TIGR00254">
    <property type="entry name" value="GGDEF"/>
    <property type="match status" value="1"/>
</dbReference>
<feature type="domain" description="PAC" evidence="2">
    <location>
        <begin position="301"/>
        <end position="352"/>
    </location>
</feature>
<dbReference type="CDD" id="cd01949">
    <property type="entry name" value="GGDEF"/>
    <property type="match status" value="1"/>
</dbReference>
<dbReference type="InterPro" id="IPR000160">
    <property type="entry name" value="GGDEF_dom"/>
</dbReference>
<dbReference type="Proteomes" id="UP000077271">
    <property type="component" value="Unassembled WGS sequence"/>
</dbReference>
<dbReference type="InterPro" id="IPR031621">
    <property type="entry name" value="HisKA_7TM"/>
</dbReference>